<feature type="transmembrane region" description="Helical" evidence="1">
    <location>
        <begin position="53"/>
        <end position="72"/>
    </location>
</feature>
<dbReference type="Proteomes" id="UP000272025">
    <property type="component" value="Unassembled WGS sequence"/>
</dbReference>
<protein>
    <submittedName>
        <fullName evidence="2">Uncharacterized protein</fullName>
    </submittedName>
</protein>
<accession>A0A3N2PLP1</accession>
<reference evidence="2 3" key="1">
    <citation type="journal article" date="2018" name="Mol. Ecol.">
        <title>The obligate alkalophilic soda-lake fungus Sodiomyces alkalinus has shifted to a protein diet.</title>
        <authorList>
            <person name="Grum-Grzhimaylo A.A."/>
            <person name="Falkoski D.L."/>
            <person name="van den Heuvel J."/>
            <person name="Valero-Jimenez C.A."/>
            <person name="Min B."/>
            <person name="Choi I.G."/>
            <person name="Lipzen A."/>
            <person name="Daum C.G."/>
            <person name="Aanen D.K."/>
            <person name="Tsang A."/>
            <person name="Henrissat B."/>
            <person name="Bilanenko E.N."/>
            <person name="de Vries R.P."/>
            <person name="van Kan J.A.L."/>
            <person name="Grigoriev I.V."/>
            <person name="Debets A.J.M."/>
        </authorList>
    </citation>
    <scope>NUCLEOTIDE SEQUENCE [LARGE SCALE GENOMIC DNA]</scope>
    <source>
        <strain evidence="2 3">F11</strain>
    </source>
</reference>
<gene>
    <name evidence="2" type="ORF">SODALDRAFT_381596</name>
</gene>
<proteinExistence type="predicted"/>
<evidence type="ECO:0000313" key="2">
    <source>
        <dbReference type="EMBL" id="ROT35437.1"/>
    </source>
</evidence>
<evidence type="ECO:0000313" key="3">
    <source>
        <dbReference type="Proteomes" id="UP000272025"/>
    </source>
</evidence>
<keyword evidence="1" id="KW-0472">Membrane</keyword>
<keyword evidence="1" id="KW-1133">Transmembrane helix</keyword>
<dbReference type="AlphaFoldDB" id="A0A3N2PLP1"/>
<keyword evidence="1" id="KW-0812">Transmembrane</keyword>
<dbReference type="EMBL" id="ML119061">
    <property type="protein sequence ID" value="ROT35437.1"/>
    <property type="molecule type" value="Genomic_DNA"/>
</dbReference>
<keyword evidence="3" id="KW-1185">Reference proteome</keyword>
<sequence length="460" mass="50984">MQSKRKSRITHQAVFRQLIDCERIHTAHGKNPISRVVLTIPTERLKSVSPELLFLRFYAVLASFVCAISASGHDVIRQVAQFAGRAMDLLLTTNGRSLMVVSQAQARIQNVVALDDAYGSQTQMDEKPNEMPISPHESDDAHFCDDMNLISHFIRHLRLISPQMSPCYVTTGRCLNIEAQLSVQSRPLNTCDNPRRSSGQRVAADRQLYTSSPLSNTPFSAADVVGPQTPTLWSTSSSFLLSIIMQMQIENDRTGTMPKNAQSFGRRSNIEDLSPSVKEGWWLARSRSAHKAIDFSIRQGEVDNPMSTNYFIVAAAGLLDGVIRWRVHASCRMQVSVSNAFCNSVSPCGRQRTERAACLEVAQHERLPSSEGICYHVATTRKPHGKIKATELWIGIRQIVPARDNTFDGPAQDGSRANILGRAHTIGVGTPGVYRVGNPRDPIWAIYGVMRLILKPDLVA</sequence>
<dbReference type="GeneID" id="39583653"/>
<organism evidence="2 3">
    <name type="scientific">Sodiomyces alkalinus (strain CBS 110278 / VKM F-3762 / F11)</name>
    <name type="common">Alkaliphilic filamentous fungus</name>
    <dbReference type="NCBI Taxonomy" id="1314773"/>
    <lineage>
        <taxon>Eukaryota</taxon>
        <taxon>Fungi</taxon>
        <taxon>Dikarya</taxon>
        <taxon>Ascomycota</taxon>
        <taxon>Pezizomycotina</taxon>
        <taxon>Sordariomycetes</taxon>
        <taxon>Hypocreomycetidae</taxon>
        <taxon>Glomerellales</taxon>
        <taxon>Plectosphaerellaceae</taxon>
        <taxon>Sodiomyces</taxon>
    </lineage>
</organism>
<dbReference type="RefSeq" id="XP_028463243.1">
    <property type="nucleotide sequence ID" value="XM_028615176.1"/>
</dbReference>
<name>A0A3N2PLP1_SODAK</name>
<evidence type="ECO:0000256" key="1">
    <source>
        <dbReference type="SAM" id="Phobius"/>
    </source>
</evidence>